<evidence type="ECO:0000256" key="4">
    <source>
        <dbReference type="RuleBase" id="RU000454"/>
    </source>
</evidence>
<dbReference type="InterPro" id="IPR034164">
    <property type="entry name" value="Pepsin-like_dom"/>
</dbReference>
<dbReference type="PANTHER" id="PTHR47966:SF6">
    <property type="entry name" value="PEPTIDASE A1 DOMAIN-CONTAINING PROTEIN"/>
    <property type="match status" value="1"/>
</dbReference>
<feature type="active site" evidence="3">
    <location>
        <position position="157"/>
    </location>
</feature>
<organism evidence="7 8">
    <name type="scientific">Cronartium quercuum f. sp. fusiforme G11</name>
    <dbReference type="NCBI Taxonomy" id="708437"/>
    <lineage>
        <taxon>Eukaryota</taxon>
        <taxon>Fungi</taxon>
        <taxon>Dikarya</taxon>
        <taxon>Basidiomycota</taxon>
        <taxon>Pucciniomycotina</taxon>
        <taxon>Pucciniomycetes</taxon>
        <taxon>Pucciniales</taxon>
        <taxon>Coleosporiaceae</taxon>
        <taxon>Cronartium</taxon>
    </lineage>
</organism>
<keyword evidence="8" id="KW-1185">Reference proteome</keyword>
<dbReference type="InterPro" id="IPR021109">
    <property type="entry name" value="Peptidase_aspartic_dom_sf"/>
</dbReference>
<keyword evidence="2 4" id="KW-0064">Aspartyl protease</keyword>
<evidence type="ECO:0000256" key="5">
    <source>
        <dbReference type="SAM" id="Phobius"/>
    </source>
</evidence>
<dbReference type="AlphaFoldDB" id="A0A9P6NRQ4"/>
<keyword evidence="5" id="KW-1133">Transmembrane helix</keyword>
<dbReference type="InterPro" id="IPR001969">
    <property type="entry name" value="Aspartic_peptidase_AS"/>
</dbReference>
<comment type="caution">
    <text evidence="7">The sequence shown here is derived from an EMBL/GenBank/DDBJ whole genome shotgun (WGS) entry which is preliminary data.</text>
</comment>
<dbReference type="PANTHER" id="PTHR47966">
    <property type="entry name" value="BETA-SITE APP-CLEAVING ENZYME, ISOFORM A-RELATED"/>
    <property type="match status" value="1"/>
</dbReference>
<dbReference type="CDD" id="cd05471">
    <property type="entry name" value="pepsin_like"/>
    <property type="match status" value="1"/>
</dbReference>
<dbReference type="InterPro" id="IPR033121">
    <property type="entry name" value="PEPTIDASE_A1"/>
</dbReference>
<name>A0A9P6NRQ4_9BASI</name>
<keyword evidence="5" id="KW-0472">Membrane</keyword>
<dbReference type="PRINTS" id="PR00792">
    <property type="entry name" value="PEPSIN"/>
</dbReference>
<dbReference type="Proteomes" id="UP000886653">
    <property type="component" value="Unassembled WGS sequence"/>
</dbReference>
<feature type="transmembrane region" description="Helical" evidence="5">
    <location>
        <begin position="75"/>
        <end position="95"/>
    </location>
</feature>
<evidence type="ECO:0000259" key="6">
    <source>
        <dbReference type="PROSITE" id="PS51767"/>
    </source>
</evidence>
<dbReference type="Gene3D" id="2.40.70.10">
    <property type="entry name" value="Acid Proteases"/>
    <property type="match status" value="3"/>
</dbReference>
<keyword evidence="4" id="KW-0645">Protease</keyword>
<keyword evidence="4" id="KW-0378">Hydrolase</keyword>
<dbReference type="InterPro" id="IPR001461">
    <property type="entry name" value="Aspartic_peptidase_A1"/>
</dbReference>
<dbReference type="PROSITE" id="PS00141">
    <property type="entry name" value="ASP_PROTEASE"/>
    <property type="match status" value="1"/>
</dbReference>
<dbReference type="OrthoDB" id="2747330at2759"/>
<dbReference type="GO" id="GO:0004190">
    <property type="term" value="F:aspartic-type endopeptidase activity"/>
    <property type="evidence" value="ECO:0007669"/>
    <property type="project" value="UniProtKB-KW"/>
</dbReference>
<evidence type="ECO:0000313" key="8">
    <source>
        <dbReference type="Proteomes" id="UP000886653"/>
    </source>
</evidence>
<keyword evidence="5" id="KW-0812">Transmembrane</keyword>
<dbReference type="EMBL" id="MU167209">
    <property type="protein sequence ID" value="KAG0152160.1"/>
    <property type="molecule type" value="Genomic_DNA"/>
</dbReference>
<dbReference type="GO" id="GO:0006508">
    <property type="term" value="P:proteolysis"/>
    <property type="evidence" value="ECO:0007669"/>
    <property type="project" value="UniProtKB-KW"/>
</dbReference>
<dbReference type="SUPFAM" id="SSF50630">
    <property type="entry name" value="Acid proteases"/>
    <property type="match status" value="1"/>
</dbReference>
<protein>
    <recommendedName>
        <fullName evidence="6">Peptidase A1 domain-containing protein</fullName>
    </recommendedName>
</protein>
<evidence type="ECO:0000313" key="7">
    <source>
        <dbReference type="EMBL" id="KAG0152160.1"/>
    </source>
</evidence>
<evidence type="ECO:0000256" key="2">
    <source>
        <dbReference type="ARBA" id="ARBA00022750"/>
    </source>
</evidence>
<gene>
    <name evidence="7" type="ORF">CROQUDRAFT_56133</name>
</gene>
<accession>A0A9P6NRQ4</accession>
<comment type="similarity">
    <text evidence="1 4">Belongs to the peptidase A1 family.</text>
</comment>
<sequence>MSTRPYTNNAQFHQPTSDPKLQLARSIARYHLFDFLNSDRAASDLLPLVESVLPLDIRKTTVKLMNKRRSWKKRAMHSFVGGVLPVLAPVLGTVGDVLQFPGTVLLNTLKELGSNEILTDTNWGSTTVKTQSYGGDLAWFTKVSIGTPSQEFRLNIDSGSADLFLFGSKCKSCSLSNHTAYYPEKSKTFPFVYFHQAVKFFQTFGDGSTVGGSLAVDVLQLGGSVRVSNQTFGLASSVSSDWAASPVDGLMGIGPDSLSILTANHSKGVFTQLIASKTLVNPIIGIALVKQREQKADSPAGEFTFGDVSEKWIAGGRKALIWKNVTSHNFWGIELTGVYVNGFNAMSSDDSPRAILDTGTSLTLVSEATAAAIHKRIPGSAVDPGNGLWRIPCSIHNANNTMQSSAYDNEAPVASNSKVASTPKKESLSKLFRREHTTPPTSYLHHMRESQFGTRSTRISSPSSPNVIFEFGAGGSRFAIPAEDLAYQGLGSGNTSNDLCYSGIQTGSQGFVVLGDTFIKNIYLALRDGPNGQKSVGLGRRADLPLFK</sequence>
<proteinExistence type="inferred from homology"/>
<evidence type="ECO:0000256" key="1">
    <source>
        <dbReference type="ARBA" id="ARBA00007447"/>
    </source>
</evidence>
<reference evidence="7" key="1">
    <citation type="submission" date="2013-11" db="EMBL/GenBank/DDBJ databases">
        <title>Genome sequence of the fusiform rust pathogen reveals effectors for host alternation and coevolution with pine.</title>
        <authorList>
            <consortium name="DOE Joint Genome Institute"/>
            <person name="Smith K."/>
            <person name="Pendleton A."/>
            <person name="Kubisiak T."/>
            <person name="Anderson C."/>
            <person name="Salamov A."/>
            <person name="Aerts A."/>
            <person name="Riley R."/>
            <person name="Clum A."/>
            <person name="Lindquist E."/>
            <person name="Ence D."/>
            <person name="Campbell M."/>
            <person name="Kronenberg Z."/>
            <person name="Feau N."/>
            <person name="Dhillon B."/>
            <person name="Hamelin R."/>
            <person name="Burleigh J."/>
            <person name="Smith J."/>
            <person name="Yandell M."/>
            <person name="Nelson C."/>
            <person name="Grigoriev I."/>
            <person name="Davis J."/>
        </authorList>
    </citation>
    <scope>NUCLEOTIDE SEQUENCE</scope>
    <source>
        <strain evidence="7">G11</strain>
    </source>
</reference>
<feature type="domain" description="Peptidase A1" evidence="6">
    <location>
        <begin position="139"/>
        <end position="539"/>
    </location>
</feature>
<dbReference type="PROSITE" id="PS51767">
    <property type="entry name" value="PEPTIDASE_A1"/>
    <property type="match status" value="1"/>
</dbReference>
<evidence type="ECO:0000256" key="3">
    <source>
        <dbReference type="PIRSR" id="PIRSR601461-1"/>
    </source>
</evidence>
<dbReference type="Pfam" id="PF00026">
    <property type="entry name" value="Asp"/>
    <property type="match status" value="1"/>
</dbReference>
<feature type="active site" evidence="3">
    <location>
        <position position="357"/>
    </location>
</feature>